<dbReference type="OrthoDB" id="2354788at2759"/>
<reference evidence="1" key="1">
    <citation type="submission" date="2021-06" db="EMBL/GenBank/DDBJ databases">
        <authorList>
            <person name="Kallberg Y."/>
            <person name="Tangrot J."/>
            <person name="Rosling A."/>
        </authorList>
    </citation>
    <scope>NUCLEOTIDE SEQUENCE</scope>
    <source>
        <strain evidence="1">BR232B</strain>
    </source>
</reference>
<keyword evidence="2" id="KW-1185">Reference proteome</keyword>
<evidence type="ECO:0000313" key="1">
    <source>
        <dbReference type="EMBL" id="CAG8468424.1"/>
    </source>
</evidence>
<organism evidence="1 2">
    <name type="scientific">Paraglomus brasilianum</name>
    <dbReference type="NCBI Taxonomy" id="144538"/>
    <lineage>
        <taxon>Eukaryota</taxon>
        <taxon>Fungi</taxon>
        <taxon>Fungi incertae sedis</taxon>
        <taxon>Mucoromycota</taxon>
        <taxon>Glomeromycotina</taxon>
        <taxon>Glomeromycetes</taxon>
        <taxon>Paraglomerales</taxon>
        <taxon>Paraglomeraceae</taxon>
        <taxon>Paraglomus</taxon>
    </lineage>
</organism>
<sequence>MFRKKSSALFPPVPLTFQEILSDLKALQTYNHSTDNEENKVDVLEILNGDEAEETHESPETKEASDLAFLSALKTDQASSSQGLSRVSALTNNFIQINTTLLKAGDRLNELGEEVDALRKDLGGIVKTIAFSDAGRGRK</sequence>
<dbReference type="AlphaFoldDB" id="A0A9N8W160"/>
<gene>
    <name evidence="1" type="ORF">PBRASI_LOCUS949</name>
</gene>
<name>A0A9N8W160_9GLOM</name>
<comment type="caution">
    <text evidence="1">The sequence shown here is derived from an EMBL/GenBank/DDBJ whole genome shotgun (WGS) entry which is preliminary data.</text>
</comment>
<evidence type="ECO:0000313" key="2">
    <source>
        <dbReference type="Proteomes" id="UP000789739"/>
    </source>
</evidence>
<dbReference type="Proteomes" id="UP000789739">
    <property type="component" value="Unassembled WGS sequence"/>
</dbReference>
<proteinExistence type="predicted"/>
<protein>
    <submittedName>
        <fullName evidence="1">9914_t:CDS:1</fullName>
    </submittedName>
</protein>
<dbReference type="EMBL" id="CAJVPI010000055">
    <property type="protein sequence ID" value="CAG8468424.1"/>
    <property type="molecule type" value="Genomic_DNA"/>
</dbReference>
<accession>A0A9N8W160</accession>